<dbReference type="Pfam" id="PF00106">
    <property type="entry name" value="adh_short"/>
    <property type="match status" value="1"/>
</dbReference>
<sequence>MRKGHVMTICKRKRKAPTSALITGASRGIGEAFARALPRETHLVLTGRDAASLANVQIELEAQGRSVSLVEADLTEADGRAAVIDAAEAASVDLVIANAGMGSYGSFLERSVEDHLKTVELNLSAVIALTHALLPGMTDRARTSKRPAGLILMGSSAAFVPVPKLAVYAATKAFMLSFSEALAAELGPEPVDVLCVCPGATRTGFGRTAGFSGGDLPGAMDPAEVARKALDALGKRRTLIVEKGPGRVLQPAADLRAAFAGGLKRGLDLSASLQRRNG</sequence>
<reference evidence="5" key="2">
    <citation type="submission" date="2020-09" db="EMBL/GenBank/DDBJ databases">
        <authorList>
            <person name="Sun Q."/>
            <person name="Zhou Y."/>
        </authorList>
    </citation>
    <scope>NUCLEOTIDE SEQUENCE</scope>
    <source>
        <strain evidence="5">CGMCC 1.12426</strain>
    </source>
</reference>
<dbReference type="InterPro" id="IPR002347">
    <property type="entry name" value="SDR_fam"/>
</dbReference>
<dbReference type="RefSeq" id="WP_172971952.1">
    <property type="nucleotide sequence ID" value="NZ_BMFA01000001.1"/>
</dbReference>
<dbReference type="PANTHER" id="PTHR44196">
    <property type="entry name" value="DEHYDROGENASE/REDUCTASE SDR FAMILY MEMBER 7B"/>
    <property type="match status" value="1"/>
</dbReference>
<dbReference type="GO" id="GO:0016491">
    <property type="term" value="F:oxidoreductase activity"/>
    <property type="evidence" value="ECO:0007669"/>
    <property type="project" value="UniProtKB-KW"/>
</dbReference>
<dbReference type="PANTHER" id="PTHR44196:SF2">
    <property type="entry name" value="SHORT-CHAIN DEHYDROGENASE-RELATED"/>
    <property type="match status" value="1"/>
</dbReference>
<evidence type="ECO:0000313" key="6">
    <source>
        <dbReference type="Proteomes" id="UP000605148"/>
    </source>
</evidence>
<keyword evidence="2" id="KW-0560">Oxidoreductase</keyword>
<dbReference type="Gene3D" id="3.40.50.720">
    <property type="entry name" value="NAD(P)-binding Rossmann-like Domain"/>
    <property type="match status" value="1"/>
</dbReference>
<evidence type="ECO:0000256" key="2">
    <source>
        <dbReference type="ARBA" id="ARBA00023002"/>
    </source>
</evidence>
<evidence type="ECO:0000259" key="4">
    <source>
        <dbReference type="SMART" id="SM00822"/>
    </source>
</evidence>
<dbReference type="PRINTS" id="PR00081">
    <property type="entry name" value="GDHRDH"/>
</dbReference>
<comment type="caution">
    <text evidence="5">The sequence shown here is derived from an EMBL/GenBank/DDBJ whole genome shotgun (WGS) entry which is preliminary data.</text>
</comment>
<dbReference type="InterPro" id="IPR057326">
    <property type="entry name" value="KR_dom"/>
</dbReference>
<proteinExistence type="inferred from homology"/>
<dbReference type="InterPro" id="IPR036291">
    <property type="entry name" value="NAD(P)-bd_dom_sf"/>
</dbReference>
<dbReference type="GO" id="GO:0016020">
    <property type="term" value="C:membrane"/>
    <property type="evidence" value="ECO:0007669"/>
    <property type="project" value="TreeGrafter"/>
</dbReference>
<evidence type="ECO:0000313" key="5">
    <source>
        <dbReference type="EMBL" id="GGB35666.1"/>
    </source>
</evidence>
<dbReference type="AlphaFoldDB" id="A0A916T8F3"/>
<dbReference type="PROSITE" id="PS00061">
    <property type="entry name" value="ADH_SHORT"/>
    <property type="match status" value="1"/>
</dbReference>
<dbReference type="SUPFAM" id="SSF51735">
    <property type="entry name" value="NAD(P)-binding Rossmann-fold domains"/>
    <property type="match status" value="1"/>
</dbReference>
<dbReference type="EMBL" id="BMFA01000001">
    <property type="protein sequence ID" value="GGB35666.1"/>
    <property type="molecule type" value="Genomic_DNA"/>
</dbReference>
<dbReference type="InterPro" id="IPR020904">
    <property type="entry name" value="Sc_DH/Rdtase_CS"/>
</dbReference>
<dbReference type="PIRSF" id="PIRSF000126">
    <property type="entry name" value="11-beta-HSD1"/>
    <property type="match status" value="1"/>
</dbReference>
<accession>A0A916T8F3</accession>
<dbReference type="SMART" id="SM00822">
    <property type="entry name" value="PKS_KR"/>
    <property type="match status" value="1"/>
</dbReference>
<keyword evidence="6" id="KW-1185">Reference proteome</keyword>
<protein>
    <submittedName>
        <fullName evidence="5">Dehydrogenase</fullName>
    </submittedName>
</protein>
<gene>
    <name evidence="5" type="ORF">GCM10011316_04780</name>
</gene>
<evidence type="ECO:0000256" key="3">
    <source>
        <dbReference type="RuleBase" id="RU000363"/>
    </source>
</evidence>
<dbReference type="CDD" id="cd05233">
    <property type="entry name" value="SDR_c"/>
    <property type="match status" value="1"/>
</dbReference>
<feature type="domain" description="Ketoreductase" evidence="4">
    <location>
        <begin position="18"/>
        <end position="202"/>
    </location>
</feature>
<name>A0A916T8F3_9HYPH</name>
<reference evidence="5" key="1">
    <citation type="journal article" date="2014" name="Int. J. Syst. Evol. Microbiol.">
        <title>Complete genome sequence of Corynebacterium casei LMG S-19264T (=DSM 44701T), isolated from a smear-ripened cheese.</title>
        <authorList>
            <consortium name="US DOE Joint Genome Institute (JGI-PGF)"/>
            <person name="Walter F."/>
            <person name="Albersmeier A."/>
            <person name="Kalinowski J."/>
            <person name="Ruckert C."/>
        </authorList>
    </citation>
    <scope>NUCLEOTIDE SEQUENCE</scope>
    <source>
        <strain evidence="5">CGMCC 1.12426</strain>
    </source>
</reference>
<organism evidence="5 6">
    <name type="scientific">Roseibium aquae</name>
    <dbReference type="NCBI Taxonomy" id="1323746"/>
    <lineage>
        <taxon>Bacteria</taxon>
        <taxon>Pseudomonadati</taxon>
        <taxon>Pseudomonadota</taxon>
        <taxon>Alphaproteobacteria</taxon>
        <taxon>Hyphomicrobiales</taxon>
        <taxon>Stappiaceae</taxon>
        <taxon>Roseibium</taxon>
    </lineage>
</organism>
<evidence type="ECO:0000256" key="1">
    <source>
        <dbReference type="ARBA" id="ARBA00006484"/>
    </source>
</evidence>
<comment type="similarity">
    <text evidence="1 3">Belongs to the short-chain dehydrogenases/reductases (SDR) family.</text>
</comment>
<dbReference type="PRINTS" id="PR00080">
    <property type="entry name" value="SDRFAMILY"/>
</dbReference>
<dbReference type="Proteomes" id="UP000605148">
    <property type="component" value="Unassembled WGS sequence"/>
</dbReference>